<evidence type="ECO:0000256" key="1">
    <source>
        <dbReference type="ARBA" id="ARBA00009176"/>
    </source>
</evidence>
<organism evidence="5 6">
    <name type="scientific">Ascodesmis nigricans</name>
    <dbReference type="NCBI Taxonomy" id="341454"/>
    <lineage>
        <taxon>Eukaryota</taxon>
        <taxon>Fungi</taxon>
        <taxon>Dikarya</taxon>
        <taxon>Ascomycota</taxon>
        <taxon>Pezizomycotina</taxon>
        <taxon>Pezizomycetes</taxon>
        <taxon>Pezizales</taxon>
        <taxon>Ascodesmidaceae</taxon>
        <taxon>Ascodesmis</taxon>
    </lineage>
</organism>
<feature type="domain" description="Inosine/uridine-preferring nucleoside hydrolase" evidence="4">
    <location>
        <begin position="8"/>
        <end position="329"/>
    </location>
</feature>
<dbReference type="GO" id="GO:0005829">
    <property type="term" value="C:cytosol"/>
    <property type="evidence" value="ECO:0007669"/>
    <property type="project" value="TreeGrafter"/>
</dbReference>
<dbReference type="GO" id="GO:0008477">
    <property type="term" value="F:purine nucleosidase activity"/>
    <property type="evidence" value="ECO:0007669"/>
    <property type="project" value="TreeGrafter"/>
</dbReference>
<keyword evidence="3" id="KW-0326">Glycosidase</keyword>
<dbReference type="GO" id="GO:0006152">
    <property type="term" value="P:purine nucleoside catabolic process"/>
    <property type="evidence" value="ECO:0007669"/>
    <property type="project" value="TreeGrafter"/>
</dbReference>
<dbReference type="InParanoid" id="A0A4S2N3D3"/>
<keyword evidence="6" id="KW-1185">Reference proteome</keyword>
<dbReference type="OrthoDB" id="432381at2759"/>
<dbReference type="Gene3D" id="3.90.245.10">
    <property type="entry name" value="Ribonucleoside hydrolase-like"/>
    <property type="match status" value="1"/>
</dbReference>
<name>A0A4S2N3D3_9PEZI</name>
<dbReference type="STRING" id="341454.A0A4S2N3D3"/>
<accession>A0A4S2N3D3</accession>
<dbReference type="InterPro" id="IPR001910">
    <property type="entry name" value="Inosine/uridine_hydrolase_dom"/>
</dbReference>
<evidence type="ECO:0000313" key="5">
    <source>
        <dbReference type="EMBL" id="TGZ83690.1"/>
    </source>
</evidence>
<dbReference type="CDD" id="cd02651">
    <property type="entry name" value="nuc_hydro_IU_UC_XIUA"/>
    <property type="match status" value="1"/>
</dbReference>
<keyword evidence="2 5" id="KW-0378">Hydrolase</keyword>
<dbReference type="AlphaFoldDB" id="A0A4S2N3D3"/>
<dbReference type="Proteomes" id="UP000298138">
    <property type="component" value="Unassembled WGS sequence"/>
</dbReference>
<dbReference type="Pfam" id="PF01156">
    <property type="entry name" value="IU_nuc_hydro"/>
    <property type="match status" value="1"/>
</dbReference>
<protein>
    <submittedName>
        <fullName evidence="5">Inosine/uridine-preferring nucleoside hydrolase</fullName>
    </submittedName>
</protein>
<dbReference type="InterPro" id="IPR036452">
    <property type="entry name" value="Ribo_hydro-like"/>
</dbReference>
<dbReference type="PANTHER" id="PTHR12304">
    <property type="entry name" value="INOSINE-URIDINE PREFERRING NUCLEOSIDE HYDROLASE"/>
    <property type="match status" value="1"/>
</dbReference>
<dbReference type="InterPro" id="IPR023186">
    <property type="entry name" value="IUNH"/>
</dbReference>
<evidence type="ECO:0000259" key="4">
    <source>
        <dbReference type="Pfam" id="PF01156"/>
    </source>
</evidence>
<dbReference type="PANTHER" id="PTHR12304:SF4">
    <property type="entry name" value="URIDINE NUCLEOSIDASE"/>
    <property type="match status" value="1"/>
</dbReference>
<gene>
    <name evidence="5" type="ORF">EX30DRAFT_315307</name>
</gene>
<evidence type="ECO:0000313" key="6">
    <source>
        <dbReference type="Proteomes" id="UP000298138"/>
    </source>
</evidence>
<dbReference type="SUPFAM" id="SSF53590">
    <property type="entry name" value="Nucleoside hydrolase"/>
    <property type="match status" value="1"/>
</dbReference>
<comment type="similarity">
    <text evidence="1">Belongs to the IUNH family.</text>
</comment>
<proteinExistence type="inferred from homology"/>
<dbReference type="FunCoup" id="A0A4S2N3D3">
    <property type="interactions" value="187"/>
</dbReference>
<evidence type="ECO:0000256" key="2">
    <source>
        <dbReference type="ARBA" id="ARBA00022801"/>
    </source>
</evidence>
<reference evidence="5 6" key="1">
    <citation type="submission" date="2019-04" db="EMBL/GenBank/DDBJ databases">
        <title>Comparative genomics and transcriptomics to analyze fruiting body development in filamentous ascomycetes.</title>
        <authorList>
            <consortium name="DOE Joint Genome Institute"/>
            <person name="Lutkenhaus R."/>
            <person name="Traeger S."/>
            <person name="Breuer J."/>
            <person name="Kuo A."/>
            <person name="Lipzen A."/>
            <person name="Pangilinan J."/>
            <person name="Dilworth D."/>
            <person name="Sandor L."/>
            <person name="Poggeler S."/>
            <person name="Barry K."/>
            <person name="Grigoriev I.V."/>
            <person name="Nowrousian M."/>
        </authorList>
    </citation>
    <scope>NUCLEOTIDE SEQUENCE [LARGE SCALE GENOMIC DNA]</scope>
    <source>
        <strain evidence="5 6">CBS 389.68</strain>
    </source>
</reference>
<sequence>MTITTTPIWLDCDPGHDDAFAIILAAQHPSFKLLGLSTVHGNASLENVTYNAHAILTAIGRTDVPVYAGCAKPFMRPAVHAPDIHGHSGIDGTDLIPDVTLPKSPHSNNAIVKMRDALMATAPQTAALVATGTLTNVALLFATFPEVAEHIKVLSIMGGAFGDRPDSAGNVTKTAEFNIYCDPESAQSVFSNPVLNHKVRLIPLDTSHTVLATAEVRERLLTGGTKLRKMLHDLLIFFAATYERVFGITAGPPLHDPIAVAAALPTEEIQWKWEEVAIRVDCAGDHVGRTVKLRDDGERVRESSLGGEGKEQACLTKVPKSVNAEDFWKVMLRAVDVSDGKYEWK</sequence>
<dbReference type="EMBL" id="ML220113">
    <property type="protein sequence ID" value="TGZ83690.1"/>
    <property type="molecule type" value="Genomic_DNA"/>
</dbReference>
<evidence type="ECO:0000256" key="3">
    <source>
        <dbReference type="ARBA" id="ARBA00023295"/>
    </source>
</evidence>